<name>A0A1G2IBX1_9BACT</name>
<protein>
    <submittedName>
        <fullName evidence="1">Uncharacterized protein</fullName>
    </submittedName>
</protein>
<dbReference type="Proteomes" id="UP000176774">
    <property type="component" value="Unassembled WGS sequence"/>
</dbReference>
<sequence>MSEFNKLYEFINLAQKNRKYPTNTAHGRRAALKLFETVLHPDELEDLNLIEERMKEIYLSLISKHKDAFSIKSLNTYKGRLLKVIYDYKRYGGDHEAIARWEVKLRKHKDKNVLIKGNKDITISNISFPIHRHVHKIQISLESGENCSIELPKKITQEDISIITKIIGSLADR</sequence>
<evidence type="ECO:0000313" key="2">
    <source>
        <dbReference type="Proteomes" id="UP000176774"/>
    </source>
</evidence>
<comment type="caution">
    <text evidence="1">The sequence shown here is derived from an EMBL/GenBank/DDBJ whole genome shotgun (WGS) entry which is preliminary data.</text>
</comment>
<evidence type="ECO:0000313" key="1">
    <source>
        <dbReference type="EMBL" id="OGZ72097.1"/>
    </source>
</evidence>
<dbReference type="AlphaFoldDB" id="A0A1G2IBX1"/>
<dbReference type="EMBL" id="MHPA01000030">
    <property type="protein sequence ID" value="OGZ72097.1"/>
    <property type="molecule type" value="Genomic_DNA"/>
</dbReference>
<accession>A0A1G2IBX1</accession>
<reference evidence="1 2" key="1">
    <citation type="journal article" date="2016" name="Nat. Commun.">
        <title>Thousands of microbial genomes shed light on interconnected biogeochemical processes in an aquifer system.</title>
        <authorList>
            <person name="Anantharaman K."/>
            <person name="Brown C.T."/>
            <person name="Hug L.A."/>
            <person name="Sharon I."/>
            <person name="Castelle C.J."/>
            <person name="Probst A.J."/>
            <person name="Thomas B.C."/>
            <person name="Singh A."/>
            <person name="Wilkins M.J."/>
            <person name="Karaoz U."/>
            <person name="Brodie E.L."/>
            <person name="Williams K.H."/>
            <person name="Hubbard S.S."/>
            <person name="Banfield J.F."/>
        </authorList>
    </citation>
    <scope>NUCLEOTIDE SEQUENCE [LARGE SCALE GENOMIC DNA]</scope>
</reference>
<proteinExistence type="predicted"/>
<organism evidence="1 2">
    <name type="scientific">Candidatus Staskawiczbacteria bacterium RIFCSPLOWO2_01_FULL_38_12b</name>
    <dbReference type="NCBI Taxonomy" id="1802214"/>
    <lineage>
        <taxon>Bacteria</taxon>
        <taxon>Candidatus Staskawicziibacteriota</taxon>
    </lineage>
</organism>
<gene>
    <name evidence="1" type="ORF">A2908_04350</name>
</gene>